<comment type="caution">
    <text evidence="1">The sequence shown here is derived from an EMBL/GenBank/DDBJ whole genome shotgun (WGS) entry which is preliminary data.</text>
</comment>
<organism evidence="1 2">
    <name type="scientific">Pholiota conissans</name>
    <dbReference type="NCBI Taxonomy" id="109636"/>
    <lineage>
        <taxon>Eukaryota</taxon>
        <taxon>Fungi</taxon>
        <taxon>Dikarya</taxon>
        <taxon>Basidiomycota</taxon>
        <taxon>Agaricomycotina</taxon>
        <taxon>Agaricomycetes</taxon>
        <taxon>Agaricomycetidae</taxon>
        <taxon>Agaricales</taxon>
        <taxon>Agaricineae</taxon>
        <taxon>Strophariaceae</taxon>
        <taxon>Pholiota</taxon>
    </lineage>
</organism>
<dbReference type="AlphaFoldDB" id="A0A9P5ZD69"/>
<evidence type="ECO:0000313" key="1">
    <source>
        <dbReference type="EMBL" id="KAF9485539.1"/>
    </source>
</evidence>
<name>A0A9P5ZD69_9AGAR</name>
<accession>A0A9P5ZD69</accession>
<keyword evidence="2" id="KW-1185">Reference proteome</keyword>
<evidence type="ECO:0000313" key="2">
    <source>
        <dbReference type="Proteomes" id="UP000807469"/>
    </source>
</evidence>
<dbReference type="OrthoDB" id="3099491at2759"/>
<dbReference type="EMBL" id="MU155135">
    <property type="protein sequence ID" value="KAF9485539.1"/>
    <property type="molecule type" value="Genomic_DNA"/>
</dbReference>
<gene>
    <name evidence="1" type="ORF">BDN70DRAFT_916926</name>
</gene>
<protein>
    <submittedName>
        <fullName evidence="1">Uncharacterized protein</fullName>
    </submittedName>
</protein>
<reference evidence="1" key="1">
    <citation type="submission" date="2020-11" db="EMBL/GenBank/DDBJ databases">
        <authorList>
            <consortium name="DOE Joint Genome Institute"/>
            <person name="Ahrendt S."/>
            <person name="Riley R."/>
            <person name="Andreopoulos W."/>
            <person name="Labutti K."/>
            <person name="Pangilinan J."/>
            <person name="Ruiz-Duenas F.J."/>
            <person name="Barrasa J.M."/>
            <person name="Sanchez-Garcia M."/>
            <person name="Camarero S."/>
            <person name="Miyauchi S."/>
            <person name="Serrano A."/>
            <person name="Linde D."/>
            <person name="Babiker R."/>
            <person name="Drula E."/>
            <person name="Ayuso-Fernandez I."/>
            <person name="Pacheco R."/>
            <person name="Padilla G."/>
            <person name="Ferreira P."/>
            <person name="Barriuso J."/>
            <person name="Kellner H."/>
            <person name="Castanera R."/>
            <person name="Alfaro M."/>
            <person name="Ramirez L."/>
            <person name="Pisabarro A.G."/>
            <person name="Kuo A."/>
            <person name="Tritt A."/>
            <person name="Lipzen A."/>
            <person name="He G."/>
            <person name="Yan M."/>
            <person name="Ng V."/>
            <person name="Cullen D."/>
            <person name="Martin F."/>
            <person name="Rosso M.-N."/>
            <person name="Henrissat B."/>
            <person name="Hibbett D."/>
            <person name="Martinez A.T."/>
            <person name="Grigoriev I.V."/>
        </authorList>
    </citation>
    <scope>NUCLEOTIDE SEQUENCE</scope>
    <source>
        <strain evidence="1">CIRM-BRFM 674</strain>
    </source>
</reference>
<dbReference type="Proteomes" id="UP000807469">
    <property type="component" value="Unassembled WGS sequence"/>
</dbReference>
<sequence>MRSLPSPAPCAPLLAPHTSLPLLRALRNSLRSSPFLDDLFLFLLTHFFFSRPLQMSVHKEFKPSTPEPLSPRKIAARLNNLFSIYRCILAMETDGGWDDSVRQVLGFQTSEIIRHLYSDTFNSSMQLKPSDRKAIAHSCGINHILMSQYAKKQAKLYGLPYKSLKLCLTPSEKLSIARCFQKAKHDFDQTRNKPHRQSTFRAPRADRLRGKWSGYQARTSIFQHHLVRNSCGWLFKRPKTFKNFPYSPKHPYFAGRRPVPHLQYIHPTTKKHCTKLTKEYPMLELGVMGCVPSASDIASRSNKGLARTLISFSESVIRFEGVVAHVDTMSPLRDRGNHYWASYSSNLTGPEEEKDEFSRYYLTDVIPARKRELQSLE</sequence>
<proteinExistence type="predicted"/>